<evidence type="ECO:0000313" key="3">
    <source>
        <dbReference type="Proteomes" id="UP000288351"/>
    </source>
</evidence>
<dbReference type="CDD" id="cd02440">
    <property type="entry name" value="AdoMet_MTases"/>
    <property type="match status" value="1"/>
</dbReference>
<dbReference type="PANTHER" id="PTHR42912:SF80">
    <property type="entry name" value="METHYLTRANSFERASE DOMAIN-CONTAINING PROTEIN"/>
    <property type="match status" value="1"/>
</dbReference>
<dbReference type="RefSeq" id="WP_016573999.1">
    <property type="nucleotide sequence ID" value="NZ_BHXC01000006.1"/>
</dbReference>
<dbReference type="GO" id="GO:0032259">
    <property type="term" value="P:methylation"/>
    <property type="evidence" value="ECO:0007669"/>
    <property type="project" value="UniProtKB-KW"/>
</dbReference>
<dbReference type="EMBL" id="BHXC01000006">
    <property type="protein sequence ID" value="GCB88295.1"/>
    <property type="molecule type" value="Genomic_DNA"/>
</dbReference>
<dbReference type="InterPro" id="IPR041698">
    <property type="entry name" value="Methyltransf_25"/>
</dbReference>
<dbReference type="Proteomes" id="UP000288351">
    <property type="component" value="Unassembled WGS sequence"/>
</dbReference>
<protein>
    <submittedName>
        <fullName evidence="2">Methyltransferase</fullName>
    </submittedName>
</protein>
<dbReference type="InterPro" id="IPR050508">
    <property type="entry name" value="Methyltransf_Superfamily"/>
</dbReference>
<dbReference type="Gene3D" id="3.40.50.150">
    <property type="entry name" value="Vaccinia Virus protein VP39"/>
    <property type="match status" value="1"/>
</dbReference>
<accession>A0A401QSE9</accession>
<proteinExistence type="predicted"/>
<reference evidence="2 3" key="1">
    <citation type="journal article" date="2019" name="Microbiol. Resour. Announc.">
        <title>Draft Genome Sequence of the Most Traditional epsilon-Poly-l-Lysine Producer, Streptomyces albulus NBRC14147.</title>
        <authorList>
            <person name="Yamanaka K."/>
            <person name="Hamano Y."/>
        </authorList>
    </citation>
    <scope>NUCLEOTIDE SEQUENCE [LARGE SCALE GENOMIC DNA]</scope>
    <source>
        <strain evidence="2 3">NBRC 14147</strain>
    </source>
</reference>
<dbReference type="SUPFAM" id="SSF53335">
    <property type="entry name" value="S-adenosyl-L-methionine-dependent methyltransferases"/>
    <property type="match status" value="1"/>
</dbReference>
<name>A0A401QSE9_STRNR</name>
<feature type="domain" description="Methyltransferase" evidence="1">
    <location>
        <begin position="54"/>
        <end position="147"/>
    </location>
</feature>
<organism evidence="2 3">
    <name type="scientific">Streptomyces noursei</name>
    <name type="common">Streptomyces albulus</name>
    <dbReference type="NCBI Taxonomy" id="1971"/>
    <lineage>
        <taxon>Bacteria</taxon>
        <taxon>Bacillati</taxon>
        <taxon>Actinomycetota</taxon>
        <taxon>Actinomycetes</taxon>
        <taxon>Kitasatosporales</taxon>
        <taxon>Streptomycetaceae</taxon>
        <taxon>Streptomyces</taxon>
    </lineage>
</organism>
<dbReference type="Pfam" id="PF13649">
    <property type="entry name" value="Methyltransf_25"/>
    <property type="match status" value="1"/>
</dbReference>
<dbReference type="InterPro" id="IPR029063">
    <property type="entry name" value="SAM-dependent_MTases_sf"/>
</dbReference>
<keyword evidence="2" id="KW-0489">Methyltransferase</keyword>
<dbReference type="AlphaFoldDB" id="A0A401QSE9"/>
<dbReference type="GO" id="GO:0008168">
    <property type="term" value="F:methyltransferase activity"/>
    <property type="evidence" value="ECO:0007669"/>
    <property type="project" value="UniProtKB-KW"/>
</dbReference>
<gene>
    <name evidence="2" type="ORF">SALB_00965</name>
</gene>
<keyword evidence="2" id="KW-0808">Transferase</keyword>
<sequence length="261" mass="29091">MADDAHAPMYGAIAEIYDRLDDWIVATWHEQPVSGRVAFLRKRWEQRGGEVRDVLDLCCGTGSVLHELKQAGYAVTGLDQSPQMLGLARQRLGDGTALIQAQLPDIPVPDAAMDAVCSTGAALSYTPGEAELTRILLAAHRVLRPGGVLVFDVLSRHMITEHAGRHVWAADQGDFAFIWEFTNPDEKYSDAFYTQFLREGGPTSTRFVRTREKHRLYVLDRSLVRRSAEQAGFTTAEVLDNYTDAPAHESTLYDTWVLTRA</sequence>
<dbReference type="PANTHER" id="PTHR42912">
    <property type="entry name" value="METHYLTRANSFERASE"/>
    <property type="match status" value="1"/>
</dbReference>
<dbReference type="Gene3D" id="2.20.25.110">
    <property type="entry name" value="S-adenosyl-L-methionine-dependent methyltransferases"/>
    <property type="match status" value="1"/>
</dbReference>
<evidence type="ECO:0000313" key="2">
    <source>
        <dbReference type="EMBL" id="GCB88295.1"/>
    </source>
</evidence>
<evidence type="ECO:0000259" key="1">
    <source>
        <dbReference type="Pfam" id="PF13649"/>
    </source>
</evidence>
<comment type="caution">
    <text evidence="2">The sequence shown here is derived from an EMBL/GenBank/DDBJ whole genome shotgun (WGS) entry which is preliminary data.</text>
</comment>